<keyword evidence="5" id="KW-0297">G-protein coupled receptor</keyword>
<reference evidence="14" key="1">
    <citation type="submission" date="2010-06" db="EMBL/GenBank/DDBJ databases">
        <authorList>
            <person name="Jiang H."/>
            <person name="Abraham K."/>
            <person name="Ali S."/>
            <person name="Alsbrooks S.L."/>
            <person name="Anim B.N."/>
            <person name="Anosike U.S."/>
            <person name="Attaway T."/>
            <person name="Bandaranaike D.P."/>
            <person name="Battles P.K."/>
            <person name="Bell S.N."/>
            <person name="Bell A.V."/>
            <person name="Beltran B."/>
            <person name="Bickham C."/>
            <person name="Bustamante Y."/>
            <person name="Caleb T."/>
            <person name="Canada A."/>
            <person name="Cardenas V."/>
            <person name="Carter K."/>
            <person name="Chacko J."/>
            <person name="Chandrabose M.N."/>
            <person name="Chavez D."/>
            <person name="Chavez A."/>
            <person name="Chen L."/>
            <person name="Chu H.-S."/>
            <person name="Claassen K.J."/>
            <person name="Cockrell R."/>
            <person name="Collins M."/>
            <person name="Cooper J.A."/>
            <person name="Cree A."/>
            <person name="Curry S.M."/>
            <person name="Da Y."/>
            <person name="Dao M.D."/>
            <person name="Das B."/>
            <person name="Davila M.-L."/>
            <person name="Davy-Carroll L."/>
            <person name="Denson S."/>
            <person name="Dinh H."/>
            <person name="Ebong V.E."/>
            <person name="Edwards J.R."/>
            <person name="Egan A."/>
            <person name="El-Daye J."/>
            <person name="Escobedo L."/>
            <person name="Fernandez S."/>
            <person name="Fernando P.R."/>
            <person name="Flagg N."/>
            <person name="Forbes L.D."/>
            <person name="Fowler R.G."/>
            <person name="Fu Q."/>
            <person name="Gabisi R.A."/>
            <person name="Ganer J."/>
            <person name="Garbino Pronczuk A."/>
            <person name="Garcia R.M."/>
            <person name="Garner T."/>
            <person name="Garrett T.E."/>
            <person name="Gonzalez D.A."/>
            <person name="Hamid H."/>
            <person name="Hawkins E.S."/>
            <person name="Hirani K."/>
            <person name="Hogues M.E."/>
            <person name="Hollins B."/>
            <person name="Hsiao C.-H."/>
            <person name="Jabil R."/>
            <person name="James M.L."/>
            <person name="Jhangiani S.N."/>
            <person name="Johnson B."/>
            <person name="Johnson Q."/>
            <person name="Joshi V."/>
            <person name="Kalu J.B."/>
            <person name="Kam C."/>
            <person name="Kashfia A."/>
            <person name="Keebler J."/>
            <person name="Kisamo H."/>
            <person name="Kovar C.L."/>
            <person name="Lago L.A."/>
            <person name="Lai C.-Y."/>
            <person name="Laidlaw J."/>
            <person name="Lara F."/>
            <person name="Le T.-K."/>
            <person name="Lee S.L."/>
            <person name="Legall F.H."/>
            <person name="Lemon S.J."/>
            <person name="Lewis L.R."/>
            <person name="Li B."/>
            <person name="Liu Y."/>
            <person name="Liu Y.-S."/>
            <person name="Lopez J."/>
            <person name="Lozado R.J."/>
            <person name="Lu J."/>
            <person name="Madu R.C."/>
            <person name="Maheshwari M."/>
            <person name="Maheshwari R."/>
            <person name="Malloy K."/>
            <person name="Martinez E."/>
            <person name="Mathew T."/>
            <person name="Mercado I.C."/>
            <person name="Mercado C."/>
            <person name="Meyer B."/>
            <person name="Montgomery K."/>
            <person name="Morgan M.B."/>
            <person name="Munidasa M."/>
            <person name="Nazareth L.V."/>
            <person name="Nelson J."/>
            <person name="Ng B.M."/>
            <person name="Nguyen N.B."/>
            <person name="Nguyen P.Q."/>
            <person name="Nguyen T."/>
            <person name="Obregon M."/>
            <person name="Okwuonu G.O."/>
            <person name="Onwere C.G."/>
            <person name="Orozco G."/>
            <person name="Parra A."/>
            <person name="Patel S."/>
            <person name="Patil S."/>
            <person name="Perez A."/>
            <person name="Perez Y."/>
            <person name="Pham C."/>
            <person name="Primus E.L."/>
            <person name="Pu L.-L."/>
            <person name="Puazo M."/>
            <person name="Qin X."/>
            <person name="Quiroz J.B."/>
            <person name="Reese J."/>
            <person name="Richards S."/>
            <person name="Rives C.M."/>
            <person name="Robberts R."/>
            <person name="Ruiz S.J."/>
            <person name="Ruiz M.J."/>
            <person name="Santibanez J."/>
            <person name="Schneider B.W."/>
            <person name="Sisson I."/>
            <person name="Smith M."/>
            <person name="Sodergren E."/>
            <person name="Song X.-Z."/>
            <person name="Song B.B."/>
            <person name="Summersgill H."/>
            <person name="Thelus R."/>
            <person name="Thornton R.D."/>
            <person name="Trejos Z.Y."/>
            <person name="Usmani K."/>
            <person name="Vattathil S."/>
            <person name="Villasana D."/>
            <person name="Walker D.L."/>
            <person name="Wang S."/>
            <person name="Wang K."/>
            <person name="White C.S."/>
            <person name="Williams A.C."/>
            <person name="Williamson J."/>
            <person name="Wilson K."/>
            <person name="Woghiren I.O."/>
            <person name="Woodworth J.R."/>
            <person name="Worley K.C."/>
            <person name="Wright R.A."/>
            <person name="Wu W."/>
            <person name="Young L."/>
            <person name="Zhang L."/>
            <person name="Zhang J."/>
            <person name="Zhu Y."/>
            <person name="Muzny D.M."/>
            <person name="Weinstock G."/>
            <person name="Gibbs R.A."/>
        </authorList>
    </citation>
    <scope>NUCLEOTIDE SEQUENCE [LARGE SCALE GENOMIC DNA]</scope>
    <source>
        <strain evidence="14">LSR1</strain>
    </source>
</reference>
<dbReference type="InterPro" id="IPR000276">
    <property type="entry name" value="GPCR_Rhodpsn"/>
</dbReference>
<dbReference type="Proteomes" id="UP000007819">
    <property type="component" value="Unassembled WGS sequence"/>
</dbReference>
<dbReference type="SUPFAM" id="SSF81321">
    <property type="entry name" value="Family A G protein-coupled receptor-like"/>
    <property type="match status" value="1"/>
</dbReference>
<organism evidence="13 14">
    <name type="scientific">Acyrthosiphon pisum</name>
    <name type="common">Pea aphid</name>
    <dbReference type="NCBI Taxonomy" id="7029"/>
    <lineage>
        <taxon>Eukaryota</taxon>
        <taxon>Metazoa</taxon>
        <taxon>Ecdysozoa</taxon>
        <taxon>Arthropoda</taxon>
        <taxon>Hexapoda</taxon>
        <taxon>Insecta</taxon>
        <taxon>Pterygota</taxon>
        <taxon>Neoptera</taxon>
        <taxon>Paraneoptera</taxon>
        <taxon>Hemiptera</taxon>
        <taxon>Sternorrhyncha</taxon>
        <taxon>Aphidomorpha</taxon>
        <taxon>Aphidoidea</taxon>
        <taxon>Aphididae</taxon>
        <taxon>Macrosiphini</taxon>
        <taxon>Acyrthosiphon</taxon>
    </lineage>
</organism>
<dbReference type="OrthoDB" id="5952899at2759"/>
<dbReference type="PRINTS" id="PR00237">
    <property type="entry name" value="GPCRRHODOPSN"/>
</dbReference>
<feature type="transmembrane region" description="Helical" evidence="11">
    <location>
        <begin position="194"/>
        <end position="224"/>
    </location>
</feature>
<evidence type="ECO:0000256" key="9">
    <source>
        <dbReference type="ARBA" id="ARBA00023224"/>
    </source>
</evidence>
<feature type="transmembrane region" description="Helical" evidence="11">
    <location>
        <begin position="146"/>
        <end position="166"/>
    </location>
</feature>
<evidence type="ECO:0000256" key="4">
    <source>
        <dbReference type="ARBA" id="ARBA00022989"/>
    </source>
</evidence>
<evidence type="ECO:0000256" key="11">
    <source>
        <dbReference type="SAM" id="Phobius"/>
    </source>
</evidence>
<dbReference type="GeneID" id="103309391"/>
<evidence type="ECO:0000256" key="7">
    <source>
        <dbReference type="ARBA" id="ARBA00023170"/>
    </source>
</evidence>
<feature type="transmembrane region" description="Helical" evidence="11">
    <location>
        <begin position="279"/>
        <end position="306"/>
    </location>
</feature>
<dbReference type="InterPro" id="IPR017452">
    <property type="entry name" value="GPCR_Rhodpsn_7TM"/>
</dbReference>
<feature type="transmembrane region" description="Helical" evidence="11">
    <location>
        <begin position="245"/>
        <end position="273"/>
    </location>
</feature>
<dbReference type="PROSITE" id="PS50262">
    <property type="entry name" value="G_PROTEIN_RECEP_F1_2"/>
    <property type="match status" value="1"/>
</dbReference>
<comment type="similarity">
    <text evidence="2">Belongs to the G-protein coupled receptor 1 family.</text>
</comment>
<feature type="transmembrane region" description="Helical" evidence="11">
    <location>
        <begin position="68"/>
        <end position="87"/>
    </location>
</feature>
<dbReference type="PANTHER" id="PTHR24240">
    <property type="entry name" value="OPSIN"/>
    <property type="match status" value="1"/>
</dbReference>
<evidence type="ECO:0000256" key="1">
    <source>
        <dbReference type="ARBA" id="ARBA00004141"/>
    </source>
</evidence>
<dbReference type="InterPro" id="IPR050125">
    <property type="entry name" value="GPCR_opsins"/>
</dbReference>
<keyword evidence="3 11" id="KW-0812">Transmembrane</keyword>
<keyword evidence="4 11" id="KW-1133">Transmembrane helix</keyword>
<evidence type="ECO:0000256" key="5">
    <source>
        <dbReference type="ARBA" id="ARBA00023040"/>
    </source>
</evidence>
<comment type="subcellular location">
    <subcellularLocation>
        <location evidence="1">Membrane</location>
        <topology evidence="1">Multi-pass membrane protein</topology>
    </subcellularLocation>
</comment>
<keyword evidence="7" id="KW-0675">Receptor</keyword>
<protein>
    <recommendedName>
        <fullName evidence="12">G-protein coupled receptors family 1 profile domain-containing protein</fullName>
    </recommendedName>
</protein>
<evidence type="ECO:0000313" key="14">
    <source>
        <dbReference type="Proteomes" id="UP000007819"/>
    </source>
</evidence>
<dbReference type="GO" id="GO:0016020">
    <property type="term" value="C:membrane"/>
    <property type="evidence" value="ECO:0007669"/>
    <property type="project" value="UniProtKB-SubCell"/>
</dbReference>
<dbReference type="Pfam" id="PF00001">
    <property type="entry name" value="7tm_1"/>
    <property type="match status" value="1"/>
</dbReference>
<sequence>MWKSNKLFNDDYIRLTNSFWFEFMPPNAYTCYIWGILYAIVMILGCTGNVLAIFMILKVKSLKAANIFMLNLAIGDIILLANTSFVIYNSYYQGPALGNLGCQIDGFTGTLARSVSTISSTAIAMDRFNPIIHPLKSLGRQTKRKARIRIGLIWICGFMFAIIPLLDIDYGFAPAGFLLNCTIDFMSSHFVDKFIIIIFYIIGSWLLPTITVLYCYIMMSISVYTISEANSSRIGYTSTKKKKKIIFGIMTTSTIVLYVFSLTPYSIVIIFGVLEKKEFITPIIMALSALSNIVCSSLNPWIYIILPKTFENYRHRRN</sequence>
<evidence type="ECO:0000256" key="10">
    <source>
        <dbReference type="ARBA" id="ARBA00023305"/>
    </source>
</evidence>
<proteinExistence type="inferred from homology"/>
<dbReference type="GO" id="GO:0007601">
    <property type="term" value="P:visual perception"/>
    <property type="evidence" value="ECO:0007669"/>
    <property type="project" value="UniProtKB-KW"/>
</dbReference>
<keyword evidence="10" id="KW-0844">Vision</keyword>
<evidence type="ECO:0000256" key="3">
    <source>
        <dbReference type="ARBA" id="ARBA00022692"/>
    </source>
</evidence>
<accession>A0A8R2JVJ4</accession>
<keyword evidence="8" id="KW-0325">Glycoprotein</keyword>
<feature type="domain" description="G-protein coupled receptors family 1 profile" evidence="12">
    <location>
        <begin position="48"/>
        <end position="303"/>
    </location>
</feature>
<keyword evidence="10" id="KW-0716">Sensory transduction</keyword>
<dbReference type="RefSeq" id="XP_029347951.1">
    <property type="nucleotide sequence ID" value="XM_029492091.1"/>
</dbReference>
<dbReference type="AlphaFoldDB" id="A0A8R2JVJ4"/>
<dbReference type="KEGG" id="api:103309391"/>
<keyword evidence="14" id="KW-1185">Reference proteome</keyword>
<reference evidence="13" key="2">
    <citation type="submission" date="2022-06" db="UniProtKB">
        <authorList>
            <consortium name="EnsemblMetazoa"/>
        </authorList>
    </citation>
    <scope>IDENTIFICATION</scope>
</reference>
<keyword evidence="9" id="KW-0807">Transducer</keyword>
<feature type="transmembrane region" description="Helical" evidence="11">
    <location>
        <begin position="32"/>
        <end position="56"/>
    </location>
</feature>
<dbReference type="EnsemblMetazoa" id="XM_029492091.1">
    <property type="protein sequence ID" value="XP_029347951.1"/>
    <property type="gene ID" value="LOC103309391"/>
</dbReference>
<evidence type="ECO:0000256" key="8">
    <source>
        <dbReference type="ARBA" id="ARBA00023180"/>
    </source>
</evidence>
<evidence type="ECO:0000256" key="6">
    <source>
        <dbReference type="ARBA" id="ARBA00023136"/>
    </source>
</evidence>
<name>A0A8R2JVJ4_ACYPI</name>
<evidence type="ECO:0000259" key="12">
    <source>
        <dbReference type="PROSITE" id="PS50262"/>
    </source>
</evidence>
<dbReference type="Gene3D" id="1.20.1070.10">
    <property type="entry name" value="Rhodopsin 7-helix transmembrane proteins"/>
    <property type="match status" value="1"/>
</dbReference>
<dbReference type="GO" id="GO:0004930">
    <property type="term" value="F:G protein-coupled receptor activity"/>
    <property type="evidence" value="ECO:0007669"/>
    <property type="project" value="UniProtKB-KW"/>
</dbReference>
<evidence type="ECO:0000313" key="13">
    <source>
        <dbReference type="EnsemblMetazoa" id="XP_029347951.1"/>
    </source>
</evidence>
<evidence type="ECO:0000256" key="2">
    <source>
        <dbReference type="ARBA" id="ARBA00010663"/>
    </source>
</evidence>
<keyword evidence="6 11" id="KW-0472">Membrane</keyword>